<feature type="chain" id="PRO_5002146992" evidence="1">
    <location>
        <begin position="27"/>
        <end position="244"/>
    </location>
</feature>
<dbReference type="Pfam" id="PF14273">
    <property type="entry name" value="DUF4360"/>
    <property type="match status" value="1"/>
</dbReference>
<dbReference type="EMBL" id="JMCC02000184">
    <property type="protein sequence ID" value="KIG11752.1"/>
    <property type="molecule type" value="Genomic_DNA"/>
</dbReference>
<dbReference type="Proteomes" id="UP000031599">
    <property type="component" value="Unassembled WGS sequence"/>
</dbReference>
<comment type="caution">
    <text evidence="2">The sequence shown here is derived from an EMBL/GenBank/DDBJ whole genome shotgun (WGS) entry which is preliminary data.</text>
</comment>
<evidence type="ECO:0000313" key="2">
    <source>
        <dbReference type="EMBL" id="KIG11752.1"/>
    </source>
</evidence>
<dbReference type="PANTHER" id="PTHR38847:SF1">
    <property type="entry name" value="PSEUDOURIDINE SYNTHASE RSUA_RLUA-LIKE DOMAIN-CONTAINING PROTEIN"/>
    <property type="match status" value="1"/>
</dbReference>
<gene>
    <name evidence="2" type="ORF">DB30_02560</name>
</gene>
<organism evidence="2 3">
    <name type="scientific">Enhygromyxa salina</name>
    <dbReference type="NCBI Taxonomy" id="215803"/>
    <lineage>
        <taxon>Bacteria</taxon>
        <taxon>Pseudomonadati</taxon>
        <taxon>Myxococcota</taxon>
        <taxon>Polyangia</taxon>
        <taxon>Nannocystales</taxon>
        <taxon>Nannocystaceae</taxon>
        <taxon>Enhygromyxa</taxon>
    </lineage>
</organism>
<keyword evidence="1" id="KW-0732">Signal</keyword>
<evidence type="ECO:0000313" key="3">
    <source>
        <dbReference type="Proteomes" id="UP000031599"/>
    </source>
</evidence>
<dbReference type="RefSeq" id="WP_052559126.1">
    <property type="nucleotide sequence ID" value="NZ_JMCC02000184.1"/>
</dbReference>
<dbReference type="AlphaFoldDB" id="A0A0C2CV58"/>
<dbReference type="InterPro" id="IPR025649">
    <property type="entry name" value="DUF4360"/>
</dbReference>
<protein>
    <submittedName>
        <fullName evidence="2">Putative secreted protein</fullName>
    </submittedName>
</protein>
<proteinExistence type="predicted"/>
<accession>A0A0C2CV58</accession>
<feature type="signal peptide" evidence="1">
    <location>
        <begin position="1"/>
        <end position="26"/>
    </location>
</feature>
<reference evidence="2 3" key="1">
    <citation type="submission" date="2014-12" db="EMBL/GenBank/DDBJ databases">
        <title>Genome assembly of Enhygromyxa salina DSM 15201.</title>
        <authorList>
            <person name="Sharma G."/>
            <person name="Subramanian S."/>
        </authorList>
    </citation>
    <scope>NUCLEOTIDE SEQUENCE [LARGE SCALE GENOMIC DNA]</scope>
    <source>
        <strain evidence="2 3">DSM 15201</strain>
    </source>
</reference>
<evidence type="ECO:0000256" key="1">
    <source>
        <dbReference type="SAM" id="SignalP"/>
    </source>
</evidence>
<dbReference type="PANTHER" id="PTHR38847">
    <property type="match status" value="1"/>
</dbReference>
<name>A0A0C2CV58_9BACT</name>
<sequence>MNDPNKKVIARSCVAVILLAAAPACNLDESEEIDDRDMIVVVDAAARDASEELLSPGAGEPLAATPNPQQVYVESVVVNGSGCPFNEPGSVDVKLSPDLQRLDLRFEDMLITAPVDPPGPAISTLNCVVSAKLHVPTGWQFSAAAIETRGTVSLEQGMKVRHASDFFFAGDPGYNVVNNLEGSIAARFRFVNNVPSQSVVWSACGGSVLFGMNTAMVLNAIQNPQGSGTDKVRTNNFTIQWQKC</sequence>